<comment type="caution">
    <text evidence="1">The sequence shown here is derived from an EMBL/GenBank/DDBJ whole genome shotgun (WGS) entry which is preliminary data.</text>
</comment>
<evidence type="ECO:0000313" key="2">
    <source>
        <dbReference type="Proteomes" id="UP000188543"/>
    </source>
</evidence>
<organism evidence="1 2">
    <name type="scientific">Burkholderia cenocepacia</name>
    <dbReference type="NCBI Taxonomy" id="95486"/>
    <lineage>
        <taxon>Bacteria</taxon>
        <taxon>Pseudomonadati</taxon>
        <taxon>Pseudomonadota</taxon>
        <taxon>Betaproteobacteria</taxon>
        <taxon>Burkholderiales</taxon>
        <taxon>Burkholderiaceae</taxon>
        <taxon>Burkholderia</taxon>
        <taxon>Burkholderia cepacia complex</taxon>
    </lineage>
</organism>
<dbReference type="AlphaFoldDB" id="A0A1V2VWH2"/>
<accession>A0A1V2VWH2</accession>
<protein>
    <submittedName>
        <fullName evidence="1">Uncharacterized protein</fullName>
    </submittedName>
</protein>
<name>A0A1V2VWH2_9BURK</name>
<dbReference type="Proteomes" id="UP000188543">
    <property type="component" value="Unassembled WGS sequence"/>
</dbReference>
<proteinExistence type="predicted"/>
<dbReference type="OrthoDB" id="9883680at2"/>
<evidence type="ECO:0000313" key="1">
    <source>
        <dbReference type="EMBL" id="ONU79040.1"/>
    </source>
</evidence>
<reference evidence="1 2" key="1">
    <citation type="submission" date="2016-08" db="EMBL/GenBank/DDBJ databases">
        <authorList>
            <person name="Seilhamer J.J."/>
        </authorList>
    </citation>
    <scope>NUCLEOTIDE SEQUENCE [LARGE SCALE GENOMIC DNA]</scope>
    <source>
        <strain evidence="1 2">VC14762</strain>
    </source>
</reference>
<gene>
    <name evidence="1" type="ORF">A8E72_27430</name>
</gene>
<sequence length="71" mass="7425">MLSGEAGFSFTAVHFKLLSRFSHMPNDGRAGQSSDKTVFWHPVRSNGSVCGQRVAADGQAPAACATCTAVP</sequence>
<dbReference type="EMBL" id="MUTJ01000086">
    <property type="protein sequence ID" value="ONU79040.1"/>
    <property type="molecule type" value="Genomic_DNA"/>
</dbReference>